<proteinExistence type="predicted"/>
<gene>
    <name evidence="2" type="ORF">Ga0080559_TMP1443</name>
</gene>
<dbReference type="AlphaFoldDB" id="A0A1U7D263"/>
<dbReference type="Proteomes" id="UP000186559">
    <property type="component" value="Chromosome"/>
</dbReference>
<reference evidence="2 3" key="1">
    <citation type="submission" date="2016-03" db="EMBL/GenBank/DDBJ databases">
        <title>Deep-sea bacteria in the southern Pacific.</title>
        <authorList>
            <person name="Tang K."/>
        </authorList>
    </citation>
    <scope>NUCLEOTIDE SEQUENCE [LARGE SCALE GENOMIC DNA]</scope>
    <source>
        <strain evidence="2 3">JLT2016</strain>
    </source>
</reference>
<evidence type="ECO:0000313" key="2">
    <source>
        <dbReference type="EMBL" id="APX22239.1"/>
    </source>
</evidence>
<evidence type="ECO:0000256" key="1">
    <source>
        <dbReference type="SAM" id="MobiDB-lite"/>
    </source>
</evidence>
<feature type="compositionally biased region" description="Basic and acidic residues" evidence="1">
    <location>
        <begin position="36"/>
        <end position="47"/>
    </location>
</feature>
<protein>
    <submittedName>
        <fullName evidence="2">Uncharacterized protein</fullName>
    </submittedName>
</protein>
<organism evidence="2 3">
    <name type="scientific">Salipiger profundus</name>
    <dbReference type="NCBI Taxonomy" id="1229727"/>
    <lineage>
        <taxon>Bacteria</taxon>
        <taxon>Pseudomonadati</taxon>
        <taxon>Pseudomonadota</taxon>
        <taxon>Alphaproteobacteria</taxon>
        <taxon>Rhodobacterales</taxon>
        <taxon>Roseobacteraceae</taxon>
        <taxon>Salipiger</taxon>
    </lineage>
</organism>
<dbReference type="KEGG" id="tpro:Ga0080559_TMP1443"/>
<feature type="region of interest" description="Disordered" evidence="1">
    <location>
        <begin position="1"/>
        <end position="47"/>
    </location>
</feature>
<accession>A0A1U7D263</accession>
<evidence type="ECO:0000313" key="3">
    <source>
        <dbReference type="Proteomes" id="UP000186559"/>
    </source>
</evidence>
<keyword evidence="3" id="KW-1185">Reference proteome</keyword>
<dbReference type="EMBL" id="CP014796">
    <property type="protein sequence ID" value="APX22239.1"/>
    <property type="molecule type" value="Genomic_DNA"/>
</dbReference>
<name>A0A1U7D263_9RHOB</name>
<sequence>MPAFQAVPEFRAGGPRDCRPPRESPGPNRPGAPVRSSDHPHLRADGT</sequence>